<organism evidence="1 2">
    <name type="scientific">Sphingobacterium faecale</name>
    <dbReference type="NCBI Taxonomy" id="2803775"/>
    <lineage>
        <taxon>Bacteria</taxon>
        <taxon>Pseudomonadati</taxon>
        <taxon>Bacteroidota</taxon>
        <taxon>Sphingobacteriia</taxon>
        <taxon>Sphingobacteriales</taxon>
        <taxon>Sphingobacteriaceae</taxon>
        <taxon>Sphingobacterium</taxon>
    </lineage>
</organism>
<dbReference type="RefSeq" id="WP_202101056.1">
    <property type="nucleotide sequence ID" value="NZ_JAERTY010000001.1"/>
</dbReference>
<dbReference type="EMBL" id="JAERTY010000001">
    <property type="protein sequence ID" value="MBL1407238.1"/>
    <property type="molecule type" value="Genomic_DNA"/>
</dbReference>
<protein>
    <submittedName>
        <fullName evidence="1">Uncharacterized protein</fullName>
    </submittedName>
</protein>
<reference evidence="1 2" key="1">
    <citation type="submission" date="2021-01" db="EMBL/GenBank/DDBJ databases">
        <title>C459-1 draft genome sequence.</title>
        <authorList>
            <person name="Zhang X.-F."/>
        </authorList>
    </citation>
    <scope>NUCLEOTIDE SEQUENCE [LARGE SCALE GENOMIC DNA]</scope>
    <source>
        <strain evidence="2">C459-1</strain>
    </source>
</reference>
<proteinExistence type="predicted"/>
<dbReference type="Proteomes" id="UP000625283">
    <property type="component" value="Unassembled WGS sequence"/>
</dbReference>
<keyword evidence="2" id="KW-1185">Reference proteome</keyword>
<sequence>MASVYVDAEEVELLLGFLRFENFFPARGTPSFLELKSLLAPYLADLAKHNRRTLFSLLKNMGIPSYEVRALLSRRADDVYVGHIIADRILEKQQQRM</sequence>
<comment type="caution">
    <text evidence="1">The sequence shown here is derived from an EMBL/GenBank/DDBJ whole genome shotgun (WGS) entry which is preliminary data.</text>
</comment>
<evidence type="ECO:0000313" key="2">
    <source>
        <dbReference type="Proteomes" id="UP000625283"/>
    </source>
</evidence>
<gene>
    <name evidence="1" type="ORF">JKG61_00590</name>
</gene>
<evidence type="ECO:0000313" key="1">
    <source>
        <dbReference type="EMBL" id="MBL1407238.1"/>
    </source>
</evidence>
<name>A0ABS1QXS9_9SPHI</name>
<accession>A0ABS1QXS9</accession>